<protein>
    <submittedName>
        <fullName evidence="2">Uncharacterized protein</fullName>
    </submittedName>
</protein>
<evidence type="ECO:0000313" key="2">
    <source>
        <dbReference type="EMBL" id="BAE21594.1"/>
    </source>
</evidence>
<evidence type="ECO:0000313" key="3">
    <source>
        <dbReference type="MGI" id="MGI:3588223"/>
    </source>
</evidence>
<organism evidence="2">
    <name type="scientific">Mus musculus</name>
    <name type="common">Mouse</name>
    <dbReference type="NCBI Taxonomy" id="10090"/>
    <lineage>
        <taxon>Eukaryota</taxon>
        <taxon>Metazoa</taxon>
        <taxon>Chordata</taxon>
        <taxon>Craniata</taxon>
        <taxon>Vertebrata</taxon>
        <taxon>Euteleostomi</taxon>
        <taxon>Mammalia</taxon>
        <taxon>Eutheria</taxon>
        <taxon>Euarchontoglires</taxon>
        <taxon>Glires</taxon>
        <taxon>Rodentia</taxon>
        <taxon>Myomorpha</taxon>
        <taxon>Muroidea</taxon>
        <taxon>Muridae</taxon>
        <taxon>Murinae</taxon>
        <taxon>Mus</taxon>
        <taxon>Mus</taxon>
    </lineage>
</organism>
<dbReference type="MGI" id="MGI:3588223">
    <property type="gene designation" value="4932430I15Rik"/>
</dbReference>
<evidence type="ECO:0000256" key="1">
    <source>
        <dbReference type="SAM" id="SignalP"/>
    </source>
</evidence>
<keyword evidence="1" id="KW-0732">Signal</keyword>
<reference evidence="2" key="5">
    <citation type="journal article" date="2002" name="Nature">
        <title>Analysis of the mouse transcriptome based on functional annotation of 60,770 full-length cDNAs.</title>
        <authorList>
            <consortium name="The FANTOM Consortium and the RIKEN Genome Exploration Research Group Phase I and II Team"/>
        </authorList>
    </citation>
    <scope>NUCLEOTIDE SEQUENCE</scope>
    <source>
        <strain evidence="2">C57BL/6J</strain>
        <tissue evidence="2">Testis</tissue>
    </source>
</reference>
<accession>Q3V0B0</accession>
<dbReference type="AGR" id="MGI:3588223"/>
<feature type="chain" id="PRO_5004230428" evidence="1">
    <location>
        <begin position="17"/>
        <end position="176"/>
    </location>
</feature>
<reference evidence="2" key="3">
    <citation type="journal article" date="2000" name="Genome Res.">
        <title>RIKEN integrated sequence analysis (RISA) system--384-format sequencing pipeline with 384 multicapillary sequencer.</title>
        <authorList>
            <person name="Shibata K."/>
            <person name="Itoh M."/>
            <person name="Aizawa K."/>
            <person name="Nagaoka S."/>
            <person name="Sasaki N."/>
            <person name="Carninci P."/>
            <person name="Konno H."/>
            <person name="Akiyama J."/>
            <person name="Nishi K."/>
            <person name="Kitsunai T."/>
            <person name="Tashiro H."/>
            <person name="Itoh M."/>
            <person name="Sumi N."/>
            <person name="Ishii Y."/>
            <person name="Nakamura S."/>
            <person name="Hazama M."/>
            <person name="Nishine T."/>
            <person name="Harada A."/>
            <person name="Yamamoto R."/>
            <person name="Matsumoto H."/>
            <person name="Sakaguchi S."/>
            <person name="Ikegami T."/>
            <person name="Kashiwagi K."/>
            <person name="Fujiwake S."/>
            <person name="Inoue K."/>
            <person name="Togawa Y."/>
            <person name="Izawa M."/>
            <person name="Ohara E."/>
            <person name="Watahiki M."/>
            <person name="Yoneda Y."/>
            <person name="Ishikawa T."/>
            <person name="Ozawa K."/>
            <person name="Tanaka T."/>
            <person name="Matsuura S."/>
            <person name="Kawai J."/>
            <person name="Okazaki Y."/>
            <person name="Muramatsu M."/>
            <person name="Inoue Y."/>
            <person name="Kira A."/>
            <person name="Hayashizaki Y."/>
        </authorList>
    </citation>
    <scope>NUCLEOTIDE SEQUENCE</scope>
    <source>
        <strain evidence="2">C57BL/6J</strain>
        <tissue evidence="2">Testis</tissue>
    </source>
</reference>
<gene>
    <name evidence="3" type="primary">4932430I15Rik</name>
</gene>
<reference evidence="2" key="6">
    <citation type="submission" date="2004-03" db="EMBL/GenBank/DDBJ databases">
        <authorList>
            <person name="Arakawa T."/>
            <person name="Carninci P."/>
            <person name="Fukuda S."/>
            <person name="Hashizume W."/>
            <person name="Hayashida K."/>
            <person name="Hori F."/>
            <person name="Iida J."/>
            <person name="Imamura K."/>
            <person name="Imotani K."/>
            <person name="Itoh M."/>
            <person name="Kanagawa S."/>
            <person name="Kawai J."/>
            <person name="Kojima M."/>
            <person name="Konno H."/>
            <person name="Murata M."/>
            <person name="Nakamura M."/>
            <person name="Ninomiya N."/>
            <person name="Nishiyori H."/>
            <person name="Nomura K."/>
            <person name="Ohno M."/>
            <person name="Sakazume N."/>
            <person name="Sano H."/>
            <person name="Sasaki D."/>
            <person name="Shibata K."/>
            <person name="Shiraki T."/>
            <person name="Tagami M."/>
            <person name="Tagami Y."/>
            <person name="Waki K."/>
            <person name="Watahiki A."/>
            <person name="Muramatsu M."/>
            <person name="Hayashizaki Y."/>
        </authorList>
    </citation>
    <scope>NUCLEOTIDE SEQUENCE</scope>
    <source>
        <strain evidence="2">C57BL/6J</strain>
        <tissue evidence="2">Testis</tissue>
    </source>
</reference>
<dbReference type="EMBL" id="AK133290">
    <property type="protein sequence ID" value="BAE21594.1"/>
    <property type="molecule type" value="mRNA"/>
</dbReference>
<feature type="signal peptide" evidence="1">
    <location>
        <begin position="1"/>
        <end position="16"/>
    </location>
</feature>
<reference evidence="2" key="8">
    <citation type="journal article" date="2005" name="Science">
        <title>Antisense Transcription in the Mammalian Transcriptome.</title>
        <authorList>
            <consortium name="RIKEN Genome Exploration Research Group and Genome Science Group (Genome Network Project Core Group) and the FANTOM Consortium"/>
        </authorList>
    </citation>
    <scope>NUCLEOTIDE SEQUENCE</scope>
    <source>
        <strain evidence="2">C57BL/6J</strain>
        <tissue evidence="2">Testis</tissue>
    </source>
</reference>
<reference evidence="2" key="1">
    <citation type="journal article" date="1999" name="Methods Enzymol.">
        <title>High-efficiency full-length cDNA cloning.</title>
        <authorList>
            <person name="Carninci P."/>
            <person name="Hayashizaki Y."/>
        </authorList>
    </citation>
    <scope>NUCLEOTIDE SEQUENCE</scope>
    <source>
        <strain evidence="2">C57BL/6J</strain>
        <tissue evidence="2">Testis</tissue>
    </source>
</reference>
<name>Q3V0B0_MOUSE</name>
<reference evidence="2" key="4">
    <citation type="journal article" date="2001" name="Nature">
        <title>Functional annotation of a full-length mouse cDNA collection.</title>
        <authorList>
            <consortium name="The RIKEN Genome Exploration Research Group Phase II Team and the FANTOM Consortium"/>
        </authorList>
    </citation>
    <scope>NUCLEOTIDE SEQUENCE</scope>
    <source>
        <strain evidence="2">C57BL/6J</strain>
        <tissue evidence="2">Testis</tissue>
    </source>
</reference>
<proteinExistence type="evidence at transcript level"/>
<reference evidence="2" key="2">
    <citation type="journal article" date="2000" name="Genome Res.">
        <title>Normalization and subtraction of cap-trapper-selected cDNAs to prepare full-length cDNA libraries for rapid discovery of new genes.</title>
        <authorList>
            <person name="Carninci P."/>
            <person name="Shibata Y."/>
            <person name="Hayatsu N."/>
            <person name="Sugahara Y."/>
            <person name="Shibata K."/>
            <person name="Itoh M."/>
            <person name="Konno H."/>
            <person name="Okazaki Y."/>
            <person name="Muramatsu M."/>
            <person name="Hayashizaki Y."/>
        </authorList>
    </citation>
    <scope>NUCLEOTIDE SEQUENCE</scope>
    <source>
        <strain evidence="2">C57BL/6J</strain>
        <tissue evidence="2">Testis</tissue>
    </source>
</reference>
<sequence length="176" mass="19960">MELHFFFLLATAFCKRDFLTETGRQGDTNTKKDLFTVTVLNNEIQYWRGKKITSDVKTDKTPTKWAPHPTVGRAVPDTLKPSQLKPLYALEMAILCSCMARQRLIQVWYLPQTVGVSLTVTIDTKKERTAHTEKKKPSAPEFLGMQMAFHLSGMLWCVCVCVCAHMHVSGRVLGRV</sequence>
<dbReference type="AlphaFoldDB" id="Q3V0B0"/>
<reference evidence="2" key="7">
    <citation type="journal article" date="2005" name="Science">
        <title>The Transcriptional Landscape of the Mammalian Genome.</title>
        <authorList>
            <consortium name="The FANTOM Consortium"/>
            <consortium name="Riken Genome Exploration Research Group and Genome Science Group (Genome Network Project Core Group)"/>
        </authorList>
    </citation>
    <scope>NUCLEOTIDE SEQUENCE</scope>
    <source>
        <strain evidence="2">C57BL/6J</strain>
        <tissue evidence="2">Testis</tissue>
    </source>
</reference>